<dbReference type="SUPFAM" id="SSF81606">
    <property type="entry name" value="PP2C-like"/>
    <property type="match status" value="1"/>
</dbReference>
<gene>
    <name evidence="3" type="ORF">FHU33_2696</name>
</gene>
<dbReference type="OrthoDB" id="118142at2"/>
<name>A0A543PGP7_9ACTN</name>
<dbReference type="InterPro" id="IPR029016">
    <property type="entry name" value="GAF-like_dom_sf"/>
</dbReference>
<sequence length="702" mass="73270">MTGAATPGRCLVVDPSAAEAAVLLAGLTDLLIVPAPELEAQVRNRAGPVDLVVIGSLAPSPVAAVQHAHRLAPAAAVAVLSADPDPVRREASFAPGVPIDLLVAGTDEGDVPERLQQLRESSIDRRRHAAVLDAVVRRTAAGAAPLSGLTAVGALLEHAPIGVLVASPEGDLLGWNRRAEALLDLRSAAGGQRVDSVVPGAAALVAAAAPASDPGAPPARPAPPLQVRVAGRLDVELSAVGSQTDRGRPVVLLLAADVTAHREAERERDRLAGQVQLLGRVSVSLMESLDVTRSLSRLADAVVPALGDWVGIEVRHEHEQVSGVVVRHSDPALAIATRMMERLVGRNGAALEPARRASRGESVLLPRIDDDGLRLHVPDADLRAVVGQLGMAGVLAVPIPGRTGVLGSLLLSRSSGEDAFSAADLELAVEIGRRAGIAVDNARLYVGQRNLASELQQSLLTAPPTLPSTDISVRYLAAAQEAQVGGDWYDAFRRRSGDLMVVIGDVAGHDTRAAAAMGQLRGLVRSIGFVTEEEPSQVLTSVDEAIDGLELNTIATAVVAQISPQEGGDGTAGLRLRWSNAGHPPPVLVDPDGRVRLLEPSGGRAALLLGVDPTTRRVTEETLLPVGSTLLLYTDGLIERRSQILDEGLDLLMNTIRQHAARDPEQLCDAILGSMVPQAGEDDVAIVAVRPRPSGRHLVALR</sequence>
<dbReference type="InterPro" id="IPR052016">
    <property type="entry name" value="Bact_Sigma-Reg"/>
</dbReference>
<dbReference type="SMART" id="SM00331">
    <property type="entry name" value="PP2C_SIG"/>
    <property type="match status" value="1"/>
</dbReference>
<dbReference type="RefSeq" id="WP_142025777.1">
    <property type="nucleotide sequence ID" value="NZ_VFQE01000001.1"/>
</dbReference>
<dbReference type="AlphaFoldDB" id="A0A543PGP7"/>
<evidence type="ECO:0000256" key="1">
    <source>
        <dbReference type="ARBA" id="ARBA00022801"/>
    </source>
</evidence>
<dbReference type="EMBL" id="VFQE01000001">
    <property type="protein sequence ID" value="TQN43258.1"/>
    <property type="molecule type" value="Genomic_DNA"/>
</dbReference>
<dbReference type="Gene3D" id="3.30.450.20">
    <property type="entry name" value="PAS domain"/>
    <property type="match status" value="1"/>
</dbReference>
<proteinExistence type="predicted"/>
<keyword evidence="1" id="KW-0378">Hydrolase</keyword>
<dbReference type="Gene3D" id="3.60.40.10">
    <property type="entry name" value="PPM-type phosphatase domain"/>
    <property type="match status" value="1"/>
</dbReference>
<comment type="caution">
    <text evidence="3">The sequence shown here is derived from an EMBL/GenBank/DDBJ whole genome shotgun (WGS) entry which is preliminary data.</text>
</comment>
<dbReference type="InterPro" id="IPR001932">
    <property type="entry name" value="PPM-type_phosphatase-like_dom"/>
</dbReference>
<evidence type="ECO:0000313" key="3">
    <source>
        <dbReference type="EMBL" id="TQN43258.1"/>
    </source>
</evidence>
<keyword evidence="4" id="KW-1185">Reference proteome</keyword>
<dbReference type="Pfam" id="PF07228">
    <property type="entry name" value="SpoIIE"/>
    <property type="match status" value="1"/>
</dbReference>
<dbReference type="Pfam" id="PF01590">
    <property type="entry name" value="GAF"/>
    <property type="match status" value="1"/>
</dbReference>
<dbReference type="GO" id="GO:0016791">
    <property type="term" value="F:phosphatase activity"/>
    <property type="evidence" value="ECO:0007669"/>
    <property type="project" value="TreeGrafter"/>
</dbReference>
<evidence type="ECO:0000259" key="2">
    <source>
        <dbReference type="SMART" id="SM00331"/>
    </source>
</evidence>
<reference evidence="3 4" key="1">
    <citation type="submission" date="2019-06" db="EMBL/GenBank/DDBJ databases">
        <title>Sequencing the genomes of 1000 actinobacteria strains.</title>
        <authorList>
            <person name="Klenk H.-P."/>
        </authorList>
    </citation>
    <scope>NUCLEOTIDE SEQUENCE [LARGE SCALE GENOMIC DNA]</scope>
    <source>
        <strain evidence="3 4">DSM 46837</strain>
    </source>
</reference>
<dbReference type="PANTHER" id="PTHR43156">
    <property type="entry name" value="STAGE II SPORULATION PROTEIN E-RELATED"/>
    <property type="match status" value="1"/>
</dbReference>
<evidence type="ECO:0000313" key="4">
    <source>
        <dbReference type="Proteomes" id="UP000319865"/>
    </source>
</evidence>
<dbReference type="SUPFAM" id="SSF55781">
    <property type="entry name" value="GAF domain-like"/>
    <property type="match status" value="1"/>
</dbReference>
<accession>A0A543PGP7</accession>
<dbReference type="Gene3D" id="3.30.450.40">
    <property type="match status" value="1"/>
</dbReference>
<dbReference type="PANTHER" id="PTHR43156:SF2">
    <property type="entry name" value="STAGE II SPORULATION PROTEIN E"/>
    <property type="match status" value="1"/>
</dbReference>
<dbReference type="Proteomes" id="UP000319865">
    <property type="component" value="Unassembled WGS sequence"/>
</dbReference>
<protein>
    <submittedName>
        <fullName evidence="3">Serine phosphatase RsbU (Regulator of sigma subunit)</fullName>
    </submittedName>
</protein>
<feature type="domain" description="PPM-type phosphatase" evidence="2">
    <location>
        <begin position="466"/>
        <end position="691"/>
    </location>
</feature>
<dbReference type="InterPro" id="IPR003018">
    <property type="entry name" value="GAF"/>
</dbReference>
<dbReference type="InterPro" id="IPR036457">
    <property type="entry name" value="PPM-type-like_dom_sf"/>
</dbReference>
<organism evidence="3 4">
    <name type="scientific">Blastococcus colisei</name>
    <dbReference type="NCBI Taxonomy" id="1564162"/>
    <lineage>
        <taxon>Bacteria</taxon>
        <taxon>Bacillati</taxon>
        <taxon>Actinomycetota</taxon>
        <taxon>Actinomycetes</taxon>
        <taxon>Geodermatophilales</taxon>
        <taxon>Geodermatophilaceae</taxon>
        <taxon>Blastococcus</taxon>
    </lineage>
</organism>